<dbReference type="AlphaFoldDB" id="A0A291LZF2"/>
<dbReference type="OrthoDB" id="9925127at2"/>
<reference evidence="1 2" key="1">
    <citation type="submission" date="2017-05" db="EMBL/GenBank/DDBJ databases">
        <title>Comparative genomic and metabolic analysis of manganese-oxidizing mechanisms in Celeribater manganoxidans DY25T: its adaption to the environment of polymetallic nodule.</title>
        <authorList>
            <person name="Wang X."/>
        </authorList>
    </citation>
    <scope>NUCLEOTIDE SEQUENCE [LARGE SCALE GENOMIC DNA]</scope>
    <source>
        <strain evidence="1 2">DY25</strain>
    </source>
</reference>
<dbReference type="RefSeq" id="WP_097373360.1">
    <property type="nucleotide sequence ID" value="NZ_CP021404.1"/>
</dbReference>
<dbReference type="EMBL" id="CP021404">
    <property type="protein sequence ID" value="ATI42081.1"/>
    <property type="molecule type" value="Genomic_DNA"/>
</dbReference>
<evidence type="ECO:0000313" key="2">
    <source>
        <dbReference type="Proteomes" id="UP000219050"/>
    </source>
</evidence>
<protein>
    <submittedName>
        <fullName evidence="1">Uncharacterized protein</fullName>
    </submittedName>
</protein>
<organism evidence="1 2">
    <name type="scientific">Pacificitalea manganoxidans</name>
    <dbReference type="NCBI Taxonomy" id="1411902"/>
    <lineage>
        <taxon>Bacteria</taxon>
        <taxon>Pseudomonadati</taxon>
        <taxon>Pseudomonadota</taxon>
        <taxon>Alphaproteobacteria</taxon>
        <taxon>Rhodobacterales</taxon>
        <taxon>Paracoccaceae</taxon>
        <taxon>Pacificitalea</taxon>
    </lineage>
</organism>
<evidence type="ECO:0000313" key="1">
    <source>
        <dbReference type="EMBL" id="ATI42081.1"/>
    </source>
</evidence>
<sequence length="141" mass="15659">MDELIRPADHLHSAIYRTLETGDEVILAFDEAEDCGALCPEHTRQALDLKSRIESVLLIVTCDIAAVRDMAKGLEGSIANSTTTYFVHDEYDTSGGHEEEVLTESGFALLALRTRLHSLATRMSEVRNLIRTEEVLADLRS</sequence>
<dbReference type="KEGG" id="cmag:CBW24_08715"/>
<proteinExistence type="predicted"/>
<dbReference type="Proteomes" id="UP000219050">
    <property type="component" value="Chromosome"/>
</dbReference>
<name>A0A291LZF2_9RHOB</name>
<gene>
    <name evidence="1" type="ORF">CBW24_08715</name>
</gene>
<keyword evidence="2" id="KW-1185">Reference proteome</keyword>
<accession>A0A291LZF2</accession>